<accession>A0A2T5MFH6</accession>
<feature type="signal peptide" evidence="1">
    <location>
        <begin position="1"/>
        <end position="18"/>
    </location>
</feature>
<dbReference type="EMBL" id="QANS01000003">
    <property type="protein sequence ID" value="PTU31317.1"/>
    <property type="molecule type" value="Genomic_DNA"/>
</dbReference>
<proteinExistence type="predicted"/>
<organism evidence="2 3">
    <name type="scientific">Stenotrophobium rhamnosiphilum</name>
    <dbReference type="NCBI Taxonomy" id="2029166"/>
    <lineage>
        <taxon>Bacteria</taxon>
        <taxon>Pseudomonadati</taxon>
        <taxon>Pseudomonadota</taxon>
        <taxon>Gammaproteobacteria</taxon>
        <taxon>Nevskiales</taxon>
        <taxon>Nevskiaceae</taxon>
        <taxon>Stenotrophobium</taxon>
    </lineage>
</organism>
<dbReference type="RefSeq" id="WP_107939860.1">
    <property type="nucleotide sequence ID" value="NZ_QANS01000003.1"/>
</dbReference>
<protein>
    <recommendedName>
        <fullName evidence="4">SH3b domain-containing protein</fullName>
    </recommendedName>
</protein>
<evidence type="ECO:0000313" key="3">
    <source>
        <dbReference type="Proteomes" id="UP000244248"/>
    </source>
</evidence>
<evidence type="ECO:0000313" key="2">
    <source>
        <dbReference type="EMBL" id="PTU31317.1"/>
    </source>
</evidence>
<sequence length="228" mass="23222">MKKELLLSILFASSSLLASFESVAQAKGQWQETPTDAALEETPVELRADASAAAAAAAAAAPGAVQQKAELPGLTNTAAVAPRVAPAVPTPVPVPVPVSEPVPVAVPAAAPVVVPTPVAVPVAAPAPVADTQLEVLPAPVSAPPPDEYRSVTPTVSVWNTSKSTAVVLHPVPLRTRPVVANTGDIIDAETRVRLESSTINADGIWWFVTAPGIGGGWLLESAMGSPQR</sequence>
<gene>
    <name evidence="2" type="ORF">CJD38_08175</name>
</gene>
<evidence type="ECO:0000256" key="1">
    <source>
        <dbReference type="SAM" id="SignalP"/>
    </source>
</evidence>
<name>A0A2T5MFH6_9GAMM</name>
<keyword evidence="1" id="KW-0732">Signal</keyword>
<comment type="caution">
    <text evidence="2">The sequence shown here is derived from an EMBL/GenBank/DDBJ whole genome shotgun (WGS) entry which is preliminary data.</text>
</comment>
<dbReference type="AlphaFoldDB" id="A0A2T5MFH6"/>
<reference evidence="2 3" key="1">
    <citation type="submission" date="2018-04" db="EMBL/GenBank/DDBJ databases">
        <title>Novel species isolated from glacier.</title>
        <authorList>
            <person name="Liu Q."/>
            <person name="Xin Y.-H."/>
        </authorList>
    </citation>
    <scope>NUCLEOTIDE SEQUENCE [LARGE SCALE GENOMIC DNA]</scope>
    <source>
        <strain evidence="2 3">GT1R17</strain>
    </source>
</reference>
<keyword evidence="3" id="KW-1185">Reference proteome</keyword>
<evidence type="ECO:0008006" key="4">
    <source>
        <dbReference type="Google" id="ProtNLM"/>
    </source>
</evidence>
<dbReference type="Proteomes" id="UP000244248">
    <property type="component" value="Unassembled WGS sequence"/>
</dbReference>
<feature type="chain" id="PRO_5015542843" description="SH3b domain-containing protein" evidence="1">
    <location>
        <begin position="19"/>
        <end position="228"/>
    </location>
</feature>